<dbReference type="OrthoDB" id="8479674at2"/>
<reference evidence="1 2" key="1">
    <citation type="submission" date="2017-06" db="EMBL/GenBank/DDBJ databases">
        <authorList>
            <person name="Kim H.J."/>
            <person name="Triplett B.A."/>
        </authorList>
    </citation>
    <scope>NUCLEOTIDE SEQUENCE [LARGE SCALE GENOMIC DNA]</scope>
    <source>
        <strain evidence="1 2">DSM 43151</strain>
    </source>
</reference>
<protein>
    <recommendedName>
        <fullName evidence="3">Phosphotransferase enzyme family protein</fullName>
    </recommendedName>
</protein>
<sequence>MSPVKTAPAELTADDAALRTQYLTEVLALLYPQPCRTSRDDDGERNVITEYLVVPNAHRPRLLVPTASRSVAAAAVRRYAEPQSRIARLKRNAVVAAVHARADRLLFRNRIRVTGPVSASVDGYLSDALRRDLSVSVHIGPARANRKPVLQLLTPDGDTFGFGKIGTGPLTQRLVRAETAALNALQTSGLTKLTVPRVLHAGQWRGMQVLVQSSLPIWLPRATLNSRRLTAAMLDIAGCCGYTTGPLVQSAYWHELRARLAAVGDREEGAALFGAIDLLAAHSGETTLRYGAWHGDWAPWNMANVADALLVWDWERFATGVPLGFDAIHHELQKRIQSSGDARGAVEATVRKADELLAPFGVAPVARETTALLYLMDLAVRYLTDRQAEAGARLGVLGTWLLPVLIRRVEEL</sequence>
<name>A0A238XF96_9ACTN</name>
<dbReference type="AlphaFoldDB" id="A0A238XF96"/>
<proteinExistence type="predicted"/>
<evidence type="ECO:0000313" key="2">
    <source>
        <dbReference type="Proteomes" id="UP000198415"/>
    </source>
</evidence>
<evidence type="ECO:0008006" key="3">
    <source>
        <dbReference type="Google" id="ProtNLM"/>
    </source>
</evidence>
<organism evidence="1 2">
    <name type="scientific">Actinoplanes regularis</name>
    <dbReference type="NCBI Taxonomy" id="52697"/>
    <lineage>
        <taxon>Bacteria</taxon>
        <taxon>Bacillati</taxon>
        <taxon>Actinomycetota</taxon>
        <taxon>Actinomycetes</taxon>
        <taxon>Micromonosporales</taxon>
        <taxon>Micromonosporaceae</taxon>
        <taxon>Actinoplanes</taxon>
    </lineage>
</organism>
<accession>A0A238XF96</accession>
<gene>
    <name evidence="1" type="ORF">SAMN06264365_103354</name>
</gene>
<evidence type="ECO:0000313" key="1">
    <source>
        <dbReference type="EMBL" id="SNR57221.1"/>
    </source>
</evidence>
<dbReference type="Proteomes" id="UP000198415">
    <property type="component" value="Unassembled WGS sequence"/>
</dbReference>
<keyword evidence="2" id="KW-1185">Reference proteome</keyword>
<dbReference type="InterPro" id="IPR011009">
    <property type="entry name" value="Kinase-like_dom_sf"/>
</dbReference>
<dbReference type="SUPFAM" id="SSF56112">
    <property type="entry name" value="Protein kinase-like (PK-like)"/>
    <property type="match status" value="1"/>
</dbReference>
<dbReference type="EMBL" id="FZNR01000003">
    <property type="protein sequence ID" value="SNR57221.1"/>
    <property type="molecule type" value="Genomic_DNA"/>
</dbReference>
<dbReference type="RefSeq" id="WP_089292969.1">
    <property type="nucleotide sequence ID" value="NZ_BOMU01000041.1"/>
</dbReference>